<evidence type="ECO:0000256" key="1">
    <source>
        <dbReference type="ARBA" id="ARBA00023239"/>
    </source>
</evidence>
<dbReference type="InterPro" id="IPR029065">
    <property type="entry name" value="Enolase_C-like"/>
</dbReference>
<reference evidence="3 4" key="1">
    <citation type="submission" date="2021-03" db="EMBL/GenBank/DDBJ databases">
        <title>Sequencing the genomes of 1000 actinobacteria strains.</title>
        <authorList>
            <person name="Klenk H.-P."/>
        </authorList>
    </citation>
    <scope>NUCLEOTIDE SEQUENCE [LARGE SCALE GENOMIC DNA]</scope>
    <source>
        <strain evidence="3 4">DSM 18824</strain>
    </source>
</reference>
<accession>A0ABS4UXC6</accession>
<keyword evidence="1 3" id="KW-0456">Lyase</keyword>
<dbReference type="PANTHER" id="PTHR48080">
    <property type="entry name" value="D-GALACTONATE DEHYDRATASE-RELATED"/>
    <property type="match status" value="1"/>
</dbReference>
<dbReference type="InterPro" id="IPR036849">
    <property type="entry name" value="Enolase-like_C_sf"/>
</dbReference>
<dbReference type="CDD" id="cd03316">
    <property type="entry name" value="MR_like"/>
    <property type="match status" value="1"/>
</dbReference>
<dbReference type="Gene3D" id="3.20.20.120">
    <property type="entry name" value="Enolase-like C-terminal domain"/>
    <property type="match status" value="1"/>
</dbReference>
<dbReference type="RefSeq" id="WP_209698744.1">
    <property type="nucleotide sequence ID" value="NZ_BAAAVU010000023.1"/>
</dbReference>
<evidence type="ECO:0000313" key="3">
    <source>
        <dbReference type="EMBL" id="MBP2356186.1"/>
    </source>
</evidence>
<dbReference type="PROSITE" id="PS00908">
    <property type="entry name" value="MR_MLE_1"/>
    <property type="match status" value="1"/>
</dbReference>
<dbReference type="GO" id="GO:0047675">
    <property type="term" value="F:arabinonate dehydratase activity"/>
    <property type="evidence" value="ECO:0007669"/>
    <property type="project" value="UniProtKB-EC"/>
</dbReference>
<dbReference type="Gene3D" id="3.30.390.10">
    <property type="entry name" value="Enolase-like, N-terminal domain"/>
    <property type="match status" value="1"/>
</dbReference>
<name>A0ABS4UXC6_9ACTN</name>
<comment type="caution">
    <text evidence="3">The sequence shown here is derived from an EMBL/GenBank/DDBJ whole genome shotgun (WGS) entry which is preliminary data.</text>
</comment>
<dbReference type="EC" id="4.2.1.5" evidence="3"/>
<dbReference type="SUPFAM" id="SSF54826">
    <property type="entry name" value="Enolase N-terminal domain-like"/>
    <property type="match status" value="1"/>
</dbReference>
<dbReference type="Proteomes" id="UP000755585">
    <property type="component" value="Unassembled WGS sequence"/>
</dbReference>
<dbReference type="SFLD" id="SFLDS00001">
    <property type="entry name" value="Enolase"/>
    <property type="match status" value="1"/>
</dbReference>
<proteinExistence type="predicted"/>
<keyword evidence="4" id="KW-1185">Reference proteome</keyword>
<dbReference type="InterPro" id="IPR029017">
    <property type="entry name" value="Enolase-like_N"/>
</dbReference>
<sequence>MTQGLPAPEDRAEHPGTVRIATVEAIPLTASFADLYPGETVPDWLVHPAASHRTLRRSGQFSTLIVLTATNGLQGIGECYGLPSPAVTSRIVDEIIAPLVIGEDALAIDVIWSKVFGAMSGGGHLRGFYLEAMSGVDIALWDLKGKALGLPIHRLLGGPHRELVPVYASPVPMCSDPDQSARMARNFVDQGFRALKLKLGRGRNTDLAHARAVRAAIGDDIELLVDLNCAYTSDIALPIGLALAELGITWFEEPLAVDDLAGYQRLRSHLPMSLVNGETLFTRYDFREYLVGGAVDVIMPNVARAGGLSESLKIAALAGAFHVDVAPHGVGSAVGVAASLHLSAAIPNFRTFEFNQLPNPLRDSLTVAPFQLVDGCLPVPEGPGLGIELDWDRVAGWRTDGR</sequence>
<feature type="domain" description="Mandelate racemase/muconate lactonizing enzyme C-terminal" evidence="2">
    <location>
        <begin position="177"/>
        <end position="273"/>
    </location>
</feature>
<dbReference type="EC" id="5.5.1.-" evidence="3"/>
<dbReference type="InterPro" id="IPR018110">
    <property type="entry name" value="Mandel_Rmase/mucon_lact_enz_CS"/>
</dbReference>
<dbReference type="InterPro" id="IPR013342">
    <property type="entry name" value="Mandelate_racemase_C"/>
</dbReference>
<dbReference type="SMART" id="SM00922">
    <property type="entry name" value="MR_MLE"/>
    <property type="match status" value="1"/>
</dbReference>
<evidence type="ECO:0000313" key="4">
    <source>
        <dbReference type="Proteomes" id="UP000755585"/>
    </source>
</evidence>
<dbReference type="SUPFAM" id="SSF51604">
    <property type="entry name" value="Enolase C-terminal domain-like"/>
    <property type="match status" value="1"/>
</dbReference>
<dbReference type="InterPro" id="IPR034593">
    <property type="entry name" value="DgoD-like"/>
</dbReference>
<dbReference type="EMBL" id="JAGINT010000002">
    <property type="protein sequence ID" value="MBP2356186.1"/>
    <property type="molecule type" value="Genomic_DNA"/>
</dbReference>
<dbReference type="GO" id="GO:0016853">
    <property type="term" value="F:isomerase activity"/>
    <property type="evidence" value="ECO:0007669"/>
    <property type="project" value="UniProtKB-KW"/>
</dbReference>
<evidence type="ECO:0000259" key="2">
    <source>
        <dbReference type="SMART" id="SM00922"/>
    </source>
</evidence>
<protein>
    <submittedName>
        <fullName evidence="3">D-arabinonate dehydratase/D-galactarolactone cycloisomerase</fullName>
        <ecNumber evidence="3">4.2.1.5</ecNumber>
        <ecNumber evidence="3">5.5.1.-</ecNumber>
    </submittedName>
</protein>
<dbReference type="PANTHER" id="PTHR48080:SF2">
    <property type="entry name" value="D-GALACTONATE DEHYDRATASE"/>
    <property type="match status" value="1"/>
</dbReference>
<keyword evidence="3" id="KW-0413">Isomerase</keyword>
<dbReference type="Pfam" id="PF02746">
    <property type="entry name" value="MR_MLE_N"/>
    <property type="match status" value="1"/>
</dbReference>
<dbReference type="Pfam" id="PF13378">
    <property type="entry name" value="MR_MLE_C"/>
    <property type="match status" value="1"/>
</dbReference>
<gene>
    <name evidence="3" type="ORF">JOF29_007296</name>
</gene>
<dbReference type="InterPro" id="IPR013341">
    <property type="entry name" value="Mandelate_racemase_N_dom"/>
</dbReference>
<organism evidence="3 4">
    <name type="scientific">Kribbella aluminosa</name>
    <dbReference type="NCBI Taxonomy" id="416017"/>
    <lineage>
        <taxon>Bacteria</taxon>
        <taxon>Bacillati</taxon>
        <taxon>Actinomycetota</taxon>
        <taxon>Actinomycetes</taxon>
        <taxon>Propionibacteriales</taxon>
        <taxon>Kribbellaceae</taxon>
        <taxon>Kribbella</taxon>
    </lineage>
</organism>